<evidence type="ECO:0000256" key="14">
    <source>
        <dbReference type="PIRSR" id="PIRSR611782-2"/>
    </source>
</evidence>
<evidence type="ECO:0000256" key="3">
    <source>
        <dbReference type="ARBA" id="ARBA00010541"/>
    </source>
</evidence>
<dbReference type="PROSITE" id="PS50106">
    <property type="entry name" value="PDZ"/>
    <property type="match status" value="2"/>
</dbReference>
<dbReference type="GO" id="GO:0006508">
    <property type="term" value="P:proteolysis"/>
    <property type="evidence" value="ECO:0007669"/>
    <property type="project" value="UniProtKB-KW"/>
</dbReference>
<dbReference type="InterPro" id="IPR001478">
    <property type="entry name" value="PDZ"/>
</dbReference>
<feature type="binding site" evidence="14">
    <location>
        <position position="119"/>
    </location>
    <ligand>
        <name>substrate</name>
    </ligand>
</feature>
<dbReference type="Pfam" id="PF00595">
    <property type="entry name" value="PDZ"/>
    <property type="match status" value="1"/>
</dbReference>
<evidence type="ECO:0000256" key="7">
    <source>
        <dbReference type="ARBA" id="ARBA00022729"/>
    </source>
</evidence>
<dbReference type="PRINTS" id="PR00834">
    <property type="entry name" value="PROTEASES2C"/>
</dbReference>
<dbReference type="AlphaFoldDB" id="A0A3A4N994"/>
<keyword evidence="10" id="KW-0378">Hydrolase</keyword>
<evidence type="ECO:0000256" key="8">
    <source>
        <dbReference type="ARBA" id="ARBA00022737"/>
    </source>
</evidence>
<evidence type="ECO:0000259" key="15">
    <source>
        <dbReference type="PROSITE" id="PS50106"/>
    </source>
</evidence>
<evidence type="ECO:0000256" key="2">
    <source>
        <dbReference type="ARBA" id="ARBA00004418"/>
    </source>
</evidence>
<keyword evidence="9" id="KW-0574">Periplasm</keyword>
<organism evidence="16 17">
    <name type="scientific">Abyssobacteria bacterium (strain SURF_5)</name>
    <dbReference type="NCBI Taxonomy" id="2093360"/>
    <lineage>
        <taxon>Bacteria</taxon>
        <taxon>Pseudomonadati</taxon>
        <taxon>Candidatus Hydrogenedentota</taxon>
        <taxon>Candidatus Abyssobacteria</taxon>
    </lineage>
</organism>
<dbReference type="InterPro" id="IPR009003">
    <property type="entry name" value="Peptidase_S1_PA"/>
</dbReference>
<feature type="binding site" evidence="14">
    <location>
        <begin position="226"/>
        <end position="228"/>
    </location>
    <ligand>
        <name>substrate</name>
    </ligand>
</feature>
<keyword evidence="12" id="KW-0346">Stress response</keyword>
<dbReference type="Pfam" id="PF13180">
    <property type="entry name" value="PDZ_2"/>
    <property type="match status" value="1"/>
</dbReference>
<accession>A0A3A4N994</accession>
<dbReference type="SUPFAM" id="SSF50156">
    <property type="entry name" value="PDZ domain-like"/>
    <property type="match status" value="2"/>
</dbReference>
<proteinExistence type="inferred from homology"/>
<dbReference type="InterPro" id="IPR001940">
    <property type="entry name" value="Peptidase_S1C"/>
</dbReference>
<reference evidence="16 17" key="1">
    <citation type="journal article" date="2017" name="ISME J.">
        <title>Energy and carbon metabolisms in a deep terrestrial subsurface fluid microbial community.</title>
        <authorList>
            <person name="Momper L."/>
            <person name="Jungbluth S.P."/>
            <person name="Lee M.D."/>
            <person name="Amend J.P."/>
        </authorList>
    </citation>
    <scope>NUCLEOTIDE SEQUENCE [LARGE SCALE GENOMIC DNA]</scope>
    <source>
        <strain evidence="16">SURF_5</strain>
    </source>
</reference>
<dbReference type="NCBIfam" id="TIGR02037">
    <property type="entry name" value="degP_htrA_DO"/>
    <property type="match status" value="1"/>
</dbReference>
<keyword evidence="6" id="KW-0645">Protease</keyword>
<dbReference type="EMBL" id="QZKU01000140">
    <property type="protein sequence ID" value="RJP14876.1"/>
    <property type="molecule type" value="Genomic_DNA"/>
</dbReference>
<feature type="domain" description="PDZ" evidence="15">
    <location>
        <begin position="373"/>
        <end position="466"/>
    </location>
</feature>
<evidence type="ECO:0000313" key="17">
    <source>
        <dbReference type="Proteomes" id="UP000265882"/>
    </source>
</evidence>
<feature type="domain" description="PDZ" evidence="15">
    <location>
        <begin position="268"/>
        <end position="346"/>
    </location>
</feature>
<dbReference type="InterPro" id="IPR011782">
    <property type="entry name" value="Pept_S1C_Do"/>
</dbReference>
<dbReference type="Gene3D" id="2.30.42.10">
    <property type="match status" value="2"/>
</dbReference>
<dbReference type="SMART" id="SM00228">
    <property type="entry name" value="PDZ"/>
    <property type="match status" value="2"/>
</dbReference>
<dbReference type="PANTHER" id="PTHR22939">
    <property type="entry name" value="SERINE PROTEASE FAMILY S1C HTRA-RELATED"/>
    <property type="match status" value="1"/>
</dbReference>
<evidence type="ECO:0000256" key="9">
    <source>
        <dbReference type="ARBA" id="ARBA00022764"/>
    </source>
</evidence>
<keyword evidence="11" id="KW-0720">Serine protease</keyword>
<comment type="similarity">
    <text evidence="3">Belongs to the peptidase S1C family.</text>
</comment>
<evidence type="ECO:0000256" key="6">
    <source>
        <dbReference type="ARBA" id="ARBA00022670"/>
    </source>
</evidence>
<dbReference type="GO" id="GO:0004252">
    <property type="term" value="F:serine-type endopeptidase activity"/>
    <property type="evidence" value="ECO:0007669"/>
    <property type="project" value="InterPro"/>
</dbReference>
<comment type="catalytic activity">
    <reaction evidence="1">
        <text>Acts on substrates that are at least partially unfolded. The cleavage site P1 residue is normally between a pair of hydrophobic residues, such as Val-|-Val.</text>
        <dbReference type="EC" id="3.4.21.107"/>
    </reaction>
</comment>
<dbReference type="PANTHER" id="PTHR22939:SF130">
    <property type="entry name" value="PERIPLASMIC SERINE ENDOPROTEASE DEGP-LIKE-RELATED"/>
    <property type="match status" value="1"/>
</dbReference>
<dbReference type="Gene3D" id="2.40.10.120">
    <property type="match status" value="1"/>
</dbReference>
<comment type="subcellular location">
    <subcellularLocation>
        <location evidence="2">Periplasm</location>
    </subcellularLocation>
</comment>
<name>A0A3A4N994_ABYX5</name>
<evidence type="ECO:0000256" key="12">
    <source>
        <dbReference type="ARBA" id="ARBA00023016"/>
    </source>
</evidence>
<evidence type="ECO:0000256" key="10">
    <source>
        <dbReference type="ARBA" id="ARBA00022801"/>
    </source>
</evidence>
<comment type="caution">
    <text evidence="16">The sequence shown here is derived from an EMBL/GenBank/DDBJ whole genome shotgun (WGS) entry which is preliminary data.</text>
</comment>
<evidence type="ECO:0000256" key="5">
    <source>
        <dbReference type="ARBA" id="ARBA00013958"/>
    </source>
</evidence>
<dbReference type="InterPro" id="IPR036034">
    <property type="entry name" value="PDZ_sf"/>
</dbReference>
<dbReference type="CDD" id="cd10839">
    <property type="entry name" value="cpPDZ1_DegP-like"/>
    <property type="match status" value="1"/>
</dbReference>
<dbReference type="EC" id="3.4.21.107" evidence="4"/>
<keyword evidence="8" id="KW-0677">Repeat</keyword>
<feature type="binding site" evidence="14">
    <location>
        <begin position="244"/>
        <end position="248"/>
    </location>
    <ligand>
        <name>substrate</name>
    </ligand>
</feature>
<evidence type="ECO:0000313" key="16">
    <source>
        <dbReference type="EMBL" id="RJP14876.1"/>
    </source>
</evidence>
<dbReference type="SUPFAM" id="SSF50494">
    <property type="entry name" value="Trypsin-like serine proteases"/>
    <property type="match status" value="1"/>
</dbReference>
<keyword evidence="7" id="KW-0732">Signal</keyword>
<evidence type="ECO:0000256" key="13">
    <source>
        <dbReference type="ARBA" id="ARBA00032850"/>
    </source>
</evidence>
<evidence type="ECO:0000256" key="4">
    <source>
        <dbReference type="ARBA" id="ARBA00013035"/>
    </source>
</evidence>
<sequence length="484" mass="52549">MNTSFIAGEKVQRKWGNILPLALAAVLVLSQPVLGQPKTYGPPPFDELVDSVKESVVNLSTTRVIQTSRLFDSENRLREFFGDEMFEKFFGQMPSELRTHALGSGFLIDREGRILTNNHVIENATEIKVTMQNQKVYDGVVVGRDPKTELALIKIVDDVELPRPAQLGDSDEIDVGDWVMAVGNPFGLGNTVTQGIISAKGRVIGGGNLSASYSDFLQTDAAINPGNSGGPLYNMSGQVVGINTAIVAQGQGIGFAIPINMAKDLLPQLKQGRVIRGWLGVAIQDVTPEMAEFFGLEEPRGVIIGQIIPGGPAEKAGLQQGDIVLSLNGQEIVDAQDLSRRVAELRPGQEVEFQIFRDGKSLPMTVALGEMPDETMEPEPQSPLMEEQTRFGFSVQDITGEIAEMLGISPEEKGVAIIEVEPGSPAAEAGLTAGDVIKQVNRRPVQNVREFQAAVRQRETKGLLLLLKRGEYSRFVIVQPLKNE</sequence>
<dbReference type="Proteomes" id="UP000265882">
    <property type="component" value="Unassembled WGS sequence"/>
</dbReference>
<dbReference type="Pfam" id="PF13365">
    <property type="entry name" value="Trypsin_2"/>
    <property type="match status" value="1"/>
</dbReference>
<gene>
    <name evidence="16" type="ORF">C4520_20825</name>
</gene>
<protein>
    <recommendedName>
        <fullName evidence="5">Probable periplasmic serine endoprotease DegP-like</fullName>
        <ecNumber evidence="4">3.4.21.107</ecNumber>
    </recommendedName>
    <alternativeName>
        <fullName evidence="13">Protease Do</fullName>
    </alternativeName>
</protein>
<evidence type="ECO:0000256" key="11">
    <source>
        <dbReference type="ARBA" id="ARBA00022825"/>
    </source>
</evidence>
<evidence type="ECO:0000256" key="1">
    <source>
        <dbReference type="ARBA" id="ARBA00001772"/>
    </source>
</evidence>